<comment type="caution">
    <text evidence="1">The sequence shown here is derived from an EMBL/GenBank/DDBJ whole genome shotgun (WGS) entry which is preliminary data.</text>
</comment>
<dbReference type="AlphaFoldDB" id="A0A9D1WH62"/>
<dbReference type="EMBL" id="DXEX01000003">
    <property type="protein sequence ID" value="HIX58097.1"/>
    <property type="molecule type" value="Genomic_DNA"/>
</dbReference>
<dbReference type="InterPro" id="IPR027266">
    <property type="entry name" value="TrmE/GcvT-like"/>
</dbReference>
<sequence>MTPYDVGWGYRINYDHDFQGKEALLKIRETKPKKAVTLEWNTEDVGDVFMSQFRGPDVEPYDAIEQHSNLSDASSGFSIRADRVLTDGCTIGIVSGRTNAYYERRIP</sequence>
<proteinExistence type="predicted"/>
<dbReference type="Proteomes" id="UP000886817">
    <property type="component" value="Unassembled WGS sequence"/>
</dbReference>
<reference evidence="1" key="1">
    <citation type="journal article" date="2021" name="PeerJ">
        <title>Extensive microbial diversity within the chicken gut microbiome revealed by metagenomics and culture.</title>
        <authorList>
            <person name="Gilroy R."/>
            <person name="Ravi A."/>
            <person name="Getino M."/>
            <person name="Pursley I."/>
            <person name="Horton D.L."/>
            <person name="Alikhan N.F."/>
            <person name="Baker D."/>
            <person name="Gharbi K."/>
            <person name="Hall N."/>
            <person name="Watson M."/>
            <person name="Adriaenssens E.M."/>
            <person name="Foster-Nyarko E."/>
            <person name="Jarju S."/>
            <person name="Secka A."/>
            <person name="Antonio M."/>
            <person name="Oren A."/>
            <person name="Chaudhuri R.R."/>
            <person name="La Ragione R."/>
            <person name="Hildebrand F."/>
            <person name="Pallen M.J."/>
        </authorList>
    </citation>
    <scope>NUCLEOTIDE SEQUENCE</scope>
    <source>
        <strain evidence="1">ChiSjej1B19-8411</strain>
    </source>
</reference>
<dbReference type="Gene3D" id="3.30.1360.120">
    <property type="entry name" value="Probable tRNA modification gtpase trme, domain 1"/>
    <property type="match status" value="1"/>
</dbReference>
<evidence type="ECO:0000313" key="1">
    <source>
        <dbReference type="EMBL" id="HIX58097.1"/>
    </source>
</evidence>
<protein>
    <submittedName>
        <fullName evidence="1">Uncharacterized protein</fullName>
    </submittedName>
</protein>
<name>A0A9D1WH62_9FIRM</name>
<gene>
    <name evidence="1" type="ORF">IAA45_00050</name>
</gene>
<reference evidence="1" key="2">
    <citation type="submission" date="2021-04" db="EMBL/GenBank/DDBJ databases">
        <authorList>
            <person name="Gilroy R."/>
        </authorList>
    </citation>
    <scope>NUCLEOTIDE SEQUENCE</scope>
    <source>
        <strain evidence="1">ChiSjej1B19-8411</strain>
    </source>
</reference>
<accession>A0A9D1WH62</accession>
<evidence type="ECO:0000313" key="2">
    <source>
        <dbReference type="Proteomes" id="UP000886817"/>
    </source>
</evidence>
<organism evidence="1 2">
    <name type="scientific">Candidatus Blautia gallistercoris</name>
    <dbReference type="NCBI Taxonomy" id="2838490"/>
    <lineage>
        <taxon>Bacteria</taxon>
        <taxon>Bacillati</taxon>
        <taxon>Bacillota</taxon>
        <taxon>Clostridia</taxon>
        <taxon>Lachnospirales</taxon>
        <taxon>Lachnospiraceae</taxon>
        <taxon>Blautia</taxon>
    </lineage>
</organism>